<name>A0A0E9LYF4_9BACT</name>
<evidence type="ECO:0000313" key="2">
    <source>
        <dbReference type="Proteomes" id="UP000032900"/>
    </source>
</evidence>
<dbReference type="InterPro" id="IPR002696">
    <property type="entry name" value="Membr_insert_effic_factor_YidD"/>
</dbReference>
<dbReference type="PANTHER" id="PTHR33383">
    <property type="entry name" value="MEMBRANE PROTEIN INSERTION EFFICIENCY FACTOR-RELATED"/>
    <property type="match status" value="1"/>
</dbReference>
<dbReference type="Proteomes" id="UP000032900">
    <property type="component" value="Unassembled WGS sequence"/>
</dbReference>
<protein>
    <recommendedName>
        <fullName evidence="3">Membrane protein insertion efficiency factor YidD</fullName>
    </recommendedName>
</protein>
<dbReference type="SMART" id="SM01234">
    <property type="entry name" value="Haemolytic"/>
    <property type="match status" value="1"/>
</dbReference>
<dbReference type="STRING" id="1236989.JCM15548_12889"/>
<dbReference type="OrthoDB" id="955654at2"/>
<dbReference type="AlphaFoldDB" id="A0A0E9LYF4"/>
<evidence type="ECO:0000313" key="1">
    <source>
        <dbReference type="EMBL" id="GAO30602.1"/>
    </source>
</evidence>
<keyword evidence="2" id="KW-1185">Reference proteome</keyword>
<evidence type="ECO:0008006" key="3">
    <source>
        <dbReference type="Google" id="ProtNLM"/>
    </source>
</evidence>
<dbReference type="EMBL" id="BAZW01000026">
    <property type="protein sequence ID" value="GAO30602.1"/>
    <property type="molecule type" value="Genomic_DNA"/>
</dbReference>
<comment type="caution">
    <text evidence="1">The sequence shown here is derived from an EMBL/GenBank/DDBJ whole genome shotgun (WGS) entry which is preliminary data.</text>
</comment>
<reference evidence="1 2" key="1">
    <citation type="journal article" date="2015" name="Microbes Environ.">
        <title>Distribution and evolution of nitrogen fixation genes in the phylum bacteroidetes.</title>
        <authorList>
            <person name="Inoue J."/>
            <person name="Oshima K."/>
            <person name="Suda W."/>
            <person name="Sakamoto M."/>
            <person name="Iino T."/>
            <person name="Noda S."/>
            <person name="Hongoh Y."/>
            <person name="Hattori M."/>
            <person name="Ohkuma M."/>
        </authorList>
    </citation>
    <scope>NUCLEOTIDE SEQUENCE [LARGE SCALE GENOMIC DNA]</scope>
    <source>
        <strain evidence="1">JCM 15548</strain>
    </source>
</reference>
<gene>
    <name evidence="1" type="ORF">JCM15548_12889</name>
</gene>
<organism evidence="1 2">
    <name type="scientific">Geofilum rubicundum JCM 15548</name>
    <dbReference type="NCBI Taxonomy" id="1236989"/>
    <lineage>
        <taxon>Bacteria</taxon>
        <taxon>Pseudomonadati</taxon>
        <taxon>Bacteroidota</taxon>
        <taxon>Bacteroidia</taxon>
        <taxon>Marinilabiliales</taxon>
        <taxon>Marinilabiliaceae</taxon>
        <taxon>Geofilum</taxon>
    </lineage>
</organism>
<dbReference type="Pfam" id="PF01809">
    <property type="entry name" value="YidD"/>
    <property type="match status" value="1"/>
</dbReference>
<sequence length="175" mass="19911">MRLNWIYKAISLLLWGMVMAPAGAISPELLNDLALIEARSHQATAKAQKARSPQRHYLVDKNDPLSVKINPAYHVFGGLLYFYQTSLSRQFSADCLYEPTCSSFSMDVIAHYGPVKGLALTADRLCRCNRIAQTDLHPLSINEKTLRSRDSYQIYRHLHAKPGHENCDHQTFKHE</sequence>
<proteinExistence type="predicted"/>
<dbReference type="RefSeq" id="WP_062125705.1">
    <property type="nucleotide sequence ID" value="NZ_BAZW01000026.1"/>
</dbReference>
<dbReference type="PANTHER" id="PTHR33383:SF1">
    <property type="entry name" value="MEMBRANE PROTEIN INSERTION EFFICIENCY FACTOR-RELATED"/>
    <property type="match status" value="1"/>
</dbReference>
<dbReference type="NCBIfam" id="TIGR00278">
    <property type="entry name" value="membrane protein insertion efficiency factor YidD"/>
    <property type="match status" value="1"/>
</dbReference>
<accession>A0A0E9LYF4</accession>